<reference evidence="2" key="1">
    <citation type="submission" date="2016-06" db="EMBL/GenBank/DDBJ databases">
        <authorList>
            <person name="Berg J.A."/>
            <person name="Stratton M.L."/>
            <person name="Esplin I.D."/>
            <person name="Jensen G.L."/>
            <person name="Merrill B.D."/>
            <person name="Breakwell D.P."/>
            <person name="Hope S."/>
            <person name="Grose J.H."/>
        </authorList>
    </citation>
    <scope>NUCLEOTIDE SEQUENCE [LARGE SCALE GENOMIC DNA]</scope>
</reference>
<gene>
    <name evidence="1" type="ORF">STRATTON_197</name>
</gene>
<accession>A0A1B2IHA6</accession>
<dbReference type="EMBL" id="KX397373">
    <property type="protein sequence ID" value="ANZ50622.1"/>
    <property type="molecule type" value="Genomic_DNA"/>
</dbReference>
<organism evidence="1 2">
    <name type="scientific">Erwinia phage vB_EamM_Stratton</name>
    <dbReference type="NCBI Taxonomy" id="1883378"/>
    <lineage>
        <taxon>Viruses</taxon>
        <taxon>Duplodnaviria</taxon>
        <taxon>Heunggongvirae</taxon>
        <taxon>Uroviricota</taxon>
        <taxon>Caudoviricetes</taxon>
        <taxon>Chimalliviridae</taxon>
        <taxon>Erskinevirus</taxon>
        <taxon>Erskinevirus EaH2</taxon>
    </lineage>
</organism>
<dbReference type="Proteomes" id="UP000221949">
    <property type="component" value="Segment"/>
</dbReference>
<proteinExistence type="predicted"/>
<evidence type="ECO:0000313" key="1">
    <source>
        <dbReference type="EMBL" id="ANZ50622.1"/>
    </source>
</evidence>
<sequence>MQYEGFVVTQQPFVDTNLMRSQVVYADKDTAVEIARGRPTGQHISKVSIDITNPFITDKSDPFVDIGKIKPYVSREQFQQIAQGNPVELTETNEWERIQERHPGLGLMEVFHEFPDEFDKLPMWAEQLYNSTTVHDMLVMNNFDGAIHAVHGPYPGAVAYHTFHPARITFIEKVSL</sequence>
<name>A0A1B2IHA6_9CAUD</name>
<evidence type="ECO:0000313" key="2">
    <source>
        <dbReference type="Proteomes" id="UP000221949"/>
    </source>
</evidence>
<protein>
    <submittedName>
        <fullName evidence="1">Uncharacterized protein</fullName>
    </submittedName>
</protein>